<proteinExistence type="predicted"/>
<reference evidence="1" key="2">
    <citation type="submission" date="2013-05" db="EMBL/GenBank/DDBJ databases">
        <authorList>
            <person name="Carter J.-M."/>
            <person name="Baker S.C."/>
            <person name="Pink R."/>
            <person name="Carter D.R.F."/>
            <person name="Collins A."/>
            <person name="Tomlin J."/>
            <person name="Gibbs M."/>
            <person name="Breuker C.J."/>
        </authorList>
    </citation>
    <scope>NUCLEOTIDE SEQUENCE</scope>
    <source>
        <tissue evidence="1">Ovary</tissue>
    </source>
</reference>
<feature type="non-terminal residue" evidence="1">
    <location>
        <position position="1"/>
    </location>
</feature>
<name>S4NZM1_9NEOP</name>
<protein>
    <submittedName>
        <fullName evidence="1">Uncharacterized protein</fullName>
    </submittedName>
</protein>
<sequence>TLVVFLEHSSFHLAFRENRKVCEQLRGFEVRRVHGVFTVLNVKTPRITFGFIRYFYRIFSTKGVFAAAVRAVMFN</sequence>
<accession>S4NZM1</accession>
<organism evidence="1">
    <name type="scientific">Pararge aegeria</name>
    <name type="common">speckled wood butterfly</name>
    <dbReference type="NCBI Taxonomy" id="116150"/>
    <lineage>
        <taxon>Eukaryota</taxon>
        <taxon>Metazoa</taxon>
        <taxon>Ecdysozoa</taxon>
        <taxon>Arthropoda</taxon>
        <taxon>Hexapoda</taxon>
        <taxon>Insecta</taxon>
        <taxon>Pterygota</taxon>
        <taxon>Neoptera</taxon>
        <taxon>Endopterygota</taxon>
        <taxon>Lepidoptera</taxon>
        <taxon>Glossata</taxon>
        <taxon>Ditrysia</taxon>
        <taxon>Papilionoidea</taxon>
        <taxon>Nymphalidae</taxon>
        <taxon>Satyrinae</taxon>
        <taxon>Satyrini</taxon>
        <taxon>Parargina</taxon>
        <taxon>Pararge</taxon>
    </lineage>
</organism>
<dbReference type="AlphaFoldDB" id="S4NZM1"/>
<evidence type="ECO:0000313" key="1">
    <source>
        <dbReference type="EMBL" id="JAA79230.1"/>
    </source>
</evidence>
<dbReference type="EMBL" id="GAIX01013330">
    <property type="protein sequence ID" value="JAA79230.1"/>
    <property type="molecule type" value="Transcribed_RNA"/>
</dbReference>
<reference evidence="1" key="1">
    <citation type="journal article" date="2013" name="BMC Genomics">
        <title>Unscrambling butterfly oogenesis.</title>
        <authorList>
            <person name="Carter J.M."/>
            <person name="Baker S.C."/>
            <person name="Pink R."/>
            <person name="Carter D.R."/>
            <person name="Collins A."/>
            <person name="Tomlin J."/>
            <person name="Gibbs M."/>
            <person name="Breuker C.J."/>
        </authorList>
    </citation>
    <scope>NUCLEOTIDE SEQUENCE</scope>
    <source>
        <tissue evidence="1">Ovary</tissue>
    </source>
</reference>